<evidence type="ECO:0008006" key="3">
    <source>
        <dbReference type="Google" id="ProtNLM"/>
    </source>
</evidence>
<reference evidence="1 2" key="1">
    <citation type="submission" date="2018-06" db="EMBL/GenBank/DDBJ databases">
        <title>Genomic Encyclopedia of Archaeal and Bacterial Type Strains, Phase II (KMG-II): from individual species to whole genera.</title>
        <authorList>
            <person name="Goeker M."/>
        </authorList>
    </citation>
    <scope>NUCLEOTIDE SEQUENCE [LARGE SCALE GENOMIC DNA]</scope>
    <source>
        <strain evidence="1 2">ATCC BAA-1881</strain>
    </source>
</reference>
<dbReference type="Proteomes" id="UP000248806">
    <property type="component" value="Unassembled WGS sequence"/>
</dbReference>
<evidence type="ECO:0000313" key="2">
    <source>
        <dbReference type="Proteomes" id="UP000248806"/>
    </source>
</evidence>
<dbReference type="Pfam" id="PF11236">
    <property type="entry name" value="DUF3037"/>
    <property type="match status" value="1"/>
</dbReference>
<sequence length="137" mass="15122">MPEHNSYDYALIRVVPSVERGERINVGVIVFSRTLRFLGVLVHLDRQRLLALAPHIDVEGVQEHLDTMARIGAGDPAGGPIAALSQSERFHWLVSPRSTIIQPSAVHCGLCTDPEATLHHLFDTMVRTDLPSLSRQG</sequence>
<gene>
    <name evidence="1" type="ORF">EI42_04199</name>
</gene>
<dbReference type="RefSeq" id="WP_111324534.1">
    <property type="nucleotide sequence ID" value="NZ_BIFX01000001.1"/>
</dbReference>
<dbReference type="EMBL" id="QKUF01000017">
    <property type="protein sequence ID" value="PZW25706.1"/>
    <property type="molecule type" value="Genomic_DNA"/>
</dbReference>
<evidence type="ECO:0000313" key="1">
    <source>
        <dbReference type="EMBL" id="PZW25706.1"/>
    </source>
</evidence>
<comment type="caution">
    <text evidence="1">The sequence shown here is derived from an EMBL/GenBank/DDBJ whole genome shotgun (WGS) entry which is preliminary data.</text>
</comment>
<dbReference type="InterPro" id="IPR021398">
    <property type="entry name" value="DUF3037"/>
</dbReference>
<accession>A0A326U697</accession>
<dbReference type="AlphaFoldDB" id="A0A326U697"/>
<dbReference type="OrthoDB" id="9803207at2"/>
<keyword evidence="2" id="KW-1185">Reference proteome</keyword>
<protein>
    <recommendedName>
        <fullName evidence="3">DUF3037 family protein</fullName>
    </recommendedName>
</protein>
<organism evidence="1 2">
    <name type="scientific">Thermosporothrix hazakensis</name>
    <dbReference type="NCBI Taxonomy" id="644383"/>
    <lineage>
        <taxon>Bacteria</taxon>
        <taxon>Bacillati</taxon>
        <taxon>Chloroflexota</taxon>
        <taxon>Ktedonobacteria</taxon>
        <taxon>Ktedonobacterales</taxon>
        <taxon>Thermosporotrichaceae</taxon>
        <taxon>Thermosporothrix</taxon>
    </lineage>
</organism>
<name>A0A326U697_THEHA</name>
<proteinExistence type="predicted"/>